<dbReference type="EMBL" id="JXAL01000029">
    <property type="protein sequence ID" value="KIL34542.1"/>
    <property type="molecule type" value="Genomic_DNA"/>
</dbReference>
<organism evidence="3 4">
    <name type="scientific">Cohnella kolymensis</name>
    <dbReference type="NCBI Taxonomy" id="1590652"/>
    <lineage>
        <taxon>Bacteria</taxon>
        <taxon>Bacillati</taxon>
        <taxon>Bacillota</taxon>
        <taxon>Bacilli</taxon>
        <taxon>Bacillales</taxon>
        <taxon>Paenibacillaceae</taxon>
        <taxon>Cohnella</taxon>
    </lineage>
</organism>
<dbReference type="Proteomes" id="UP000054526">
    <property type="component" value="Unassembled WGS sequence"/>
</dbReference>
<dbReference type="InterPro" id="IPR027954">
    <property type="entry name" value="Transcobalamin-like_C"/>
</dbReference>
<dbReference type="RefSeq" id="WP_041066709.1">
    <property type="nucleotide sequence ID" value="NZ_JXAL01000029.1"/>
</dbReference>
<dbReference type="Pfam" id="PF14478">
    <property type="entry name" value="DUF4430"/>
    <property type="match status" value="1"/>
</dbReference>
<reference evidence="3 4" key="1">
    <citation type="submission" date="2014-12" db="EMBL/GenBank/DDBJ databases">
        <title>Draft genome sequence of Cohnella kolymensis strain B-2846.</title>
        <authorList>
            <person name="Karlyshev A.V."/>
            <person name="Kudryashova E.B."/>
        </authorList>
    </citation>
    <scope>NUCLEOTIDE SEQUENCE [LARGE SCALE GENOMIC DNA]</scope>
    <source>
        <strain evidence="3 4">VKM B-2846</strain>
    </source>
</reference>
<feature type="signal peptide" evidence="1">
    <location>
        <begin position="1"/>
        <end position="35"/>
    </location>
</feature>
<evidence type="ECO:0000313" key="4">
    <source>
        <dbReference type="Proteomes" id="UP000054526"/>
    </source>
</evidence>
<dbReference type="Gene3D" id="1.50.10.20">
    <property type="match status" value="1"/>
</dbReference>
<comment type="caution">
    <text evidence="3">The sequence shown here is derived from an EMBL/GenBank/DDBJ whole genome shotgun (WGS) entry which is preliminary data.</text>
</comment>
<dbReference type="CDD" id="cd00688">
    <property type="entry name" value="ISOPREN_C2_like"/>
    <property type="match status" value="1"/>
</dbReference>
<name>A0ABR5A2A8_9BACL</name>
<dbReference type="Pfam" id="PF00395">
    <property type="entry name" value="SLH"/>
    <property type="match status" value="3"/>
</dbReference>
<dbReference type="InterPro" id="IPR008930">
    <property type="entry name" value="Terpenoid_cyclase/PrenylTrfase"/>
</dbReference>
<evidence type="ECO:0000256" key="1">
    <source>
        <dbReference type="SAM" id="SignalP"/>
    </source>
</evidence>
<sequence>MTGEKVIGTRGQLRRWLRGALAMVLSMQLVSGAWGASTASAATPAARDQINSAVAELQNILAKSQPVSDWVAFGLARSGKPVADRYLPVAAKAASDGSLRLVTDYARVALAVHANGGDPGKIGKEDLLKKIAGFEKMTAQGPNAPAYALLALDAGNYTPGANDRWTRDDLIEWLVDHRNIDGGWSLSAGKSDVDVTGIVLTALAPHRDHKGVGTIIDQAVQWLSGVQRETGGFGNPAESSESTAQVVIALTSLGIDPFGDTRFINNGKSAVERLMEYRLADGRFAHVPGGKADGMATMYALLGLTAAERWSDGLPGLFAGVPSTLKAHVTVSGPTGELSAGTVAGTTALEAVANLLKTNRIPYVVERHPQFGAYLKTVKDVTSGQFGGFDGWQYAVKRDGNWVAIQEGMADFALKAGDDVFVYYGGSETRLIHSVKLDPAAPREGQPVTVSVEQETYDWESGKVIIGPAAYAQIKAGGQTVTTDKDGKAQLQALKAGTYTLSVDGYRAGSTPLYLAAKTSFEAASYIKKVSVRIEGDMAAVASGSAQGGTALEAVEKLLKEKQLKAEIKETSFGKYISSINGIAAGKYGGFDGWMFAVIRNGSWIVPAEGIGTFLLEDGDQVVVYYGGEATKLADPVIVTPSQPKPGEDFTVAVTYRDWNWDKNRFDEPKPLAGAKVSSGANEAVTDENGKATLKGVAEGLYRLQVSSYAEGGAPKAVRLSVPLIVAGKYNDEKLVARWAGEAVTTARAAAVLRGPSDTKSVFKPKQAVTRAEFVSALARTLGLVPVSGTTFKDIPGSAWYAKDVGAAAKAGLVGGIAPGTFAPAATLTREQAAILLTRALKLKASKSAVMTDAKQVNAGAMASVQAVIERGWMSAYEGHFSPKMAVSREQAAVIAVRILFEPGVGREAK</sequence>
<keyword evidence="4" id="KW-1185">Reference proteome</keyword>
<dbReference type="Gene3D" id="2.170.130.30">
    <property type="match status" value="1"/>
</dbReference>
<evidence type="ECO:0000313" key="3">
    <source>
        <dbReference type="EMBL" id="KIL34542.1"/>
    </source>
</evidence>
<dbReference type="InterPro" id="IPR001119">
    <property type="entry name" value="SLH_dom"/>
</dbReference>
<keyword evidence="1" id="KW-0732">Signal</keyword>
<protein>
    <recommendedName>
        <fullName evidence="2">SLH domain-containing protein</fullName>
    </recommendedName>
</protein>
<evidence type="ECO:0000259" key="2">
    <source>
        <dbReference type="PROSITE" id="PS51272"/>
    </source>
</evidence>
<feature type="domain" description="SLH" evidence="2">
    <location>
        <begin position="727"/>
        <end position="787"/>
    </location>
</feature>
<feature type="chain" id="PRO_5045478176" description="SLH domain-containing protein" evidence="1">
    <location>
        <begin position="36"/>
        <end position="910"/>
    </location>
</feature>
<accession>A0ABR5A2A8</accession>
<gene>
    <name evidence="3" type="ORF">SD71_18850</name>
</gene>
<dbReference type="PROSITE" id="PS51272">
    <property type="entry name" value="SLH"/>
    <property type="match status" value="2"/>
</dbReference>
<proteinExistence type="predicted"/>
<feature type="domain" description="SLH" evidence="2">
    <location>
        <begin position="788"/>
        <end position="851"/>
    </location>
</feature>
<dbReference type="SUPFAM" id="SSF48239">
    <property type="entry name" value="Terpenoid cyclases/Protein prenyltransferases"/>
    <property type="match status" value="1"/>
</dbReference>